<dbReference type="PANTHER" id="PTHR45815:SF3">
    <property type="entry name" value="PROTEIN DISULFIDE-ISOMERASE A6"/>
    <property type="match status" value="1"/>
</dbReference>
<organism evidence="10 11">
    <name type="scientific">Dothistroma septosporum (strain NZE10 / CBS 128990)</name>
    <name type="common">Red band needle blight fungus</name>
    <name type="synonym">Mycosphaerella pini</name>
    <dbReference type="NCBI Taxonomy" id="675120"/>
    <lineage>
        <taxon>Eukaryota</taxon>
        <taxon>Fungi</taxon>
        <taxon>Dikarya</taxon>
        <taxon>Ascomycota</taxon>
        <taxon>Pezizomycotina</taxon>
        <taxon>Dothideomycetes</taxon>
        <taxon>Dothideomycetidae</taxon>
        <taxon>Mycosphaerellales</taxon>
        <taxon>Mycosphaerellaceae</taxon>
        <taxon>Dothistroma</taxon>
    </lineage>
</organism>
<feature type="compositionally biased region" description="Basic and acidic residues" evidence="7">
    <location>
        <begin position="248"/>
        <end position="264"/>
    </location>
</feature>
<dbReference type="EC" id="5.3.4.1" evidence="3"/>
<reference evidence="10 11" key="2">
    <citation type="journal article" date="2012" name="PLoS Pathog.">
        <title>Diverse lifestyles and strategies of plant pathogenesis encoded in the genomes of eighteen Dothideomycetes fungi.</title>
        <authorList>
            <person name="Ohm R.A."/>
            <person name="Feau N."/>
            <person name="Henrissat B."/>
            <person name="Schoch C.L."/>
            <person name="Horwitz B.A."/>
            <person name="Barry K.W."/>
            <person name="Condon B.J."/>
            <person name="Copeland A.C."/>
            <person name="Dhillon B."/>
            <person name="Glaser F."/>
            <person name="Hesse C.N."/>
            <person name="Kosti I."/>
            <person name="LaButti K."/>
            <person name="Lindquist E.A."/>
            <person name="Lucas S."/>
            <person name="Salamov A.A."/>
            <person name="Bradshaw R.E."/>
            <person name="Ciuffetti L."/>
            <person name="Hamelin R.C."/>
            <person name="Kema G.H.J."/>
            <person name="Lawrence C."/>
            <person name="Scott J.A."/>
            <person name="Spatafora J.W."/>
            <person name="Turgeon B.G."/>
            <person name="de Wit P.J.G.M."/>
            <person name="Zhong S."/>
            <person name="Goodwin S.B."/>
            <person name="Grigoriev I.V."/>
        </authorList>
    </citation>
    <scope>NUCLEOTIDE SEQUENCE [LARGE SCALE GENOMIC DNA]</scope>
    <source>
        <strain evidence="11">NZE10 / CBS 128990</strain>
    </source>
</reference>
<evidence type="ECO:0000256" key="6">
    <source>
        <dbReference type="ARBA" id="ARBA00023284"/>
    </source>
</evidence>
<evidence type="ECO:0000256" key="4">
    <source>
        <dbReference type="ARBA" id="ARBA00023157"/>
    </source>
</evidence>
<keyword evidence="11" id="KW-1185">Reference proteome</keyword>
<evidence type="ECO:0000256" key="3">
    <source>
        <dbReference type="ARBA" id="ARBA00012723"/>
    </source>
</evidence>
<dbReference type="HOGENOM" id="CLU_030577_0_0_1"/>
<dbReference type="SUPFAM" id="SSF52833">
    <property type="entry name" value="Thioredoxin-like"/>
    <property type="match status" value="2"/>
</dbReference>
<dbReference type="Proteomes" id="UP000016933">
    <property type="component" value="Unassembled WGS sequence"/>
</dbReference>
<feature type="chain" id="PRO_5004109945" description="protein disulfide-isomerase" evidence="8">
    <location>
        <begin position="22"/>
        <end position="534"/>
    </location>
</feature>
<keyword evidence="5" id="KW-0413">Isomerase</keyword>
<evidence type="ECO:0000256" key="1">
    <source>
        <dbReference type="ARBA" id="ARBA00001182"/>
    </source>
</evidence>
<dbReference type="Pfam" id="PF00085">
    <property type="entry name" value="Thioredoxin"/>
    <property type="match status" value="1"/>
</dbReference>
<keyword evidence="8" id="KW-0732">Signal</keyword>
<dbReference type="InterPro" id="IPR036249">
    <property type="entry name" value="Thioredoxin-like_sf"/>
</dbReference>
<dbReference type="InterPro" id="IPR017937">
    <property type="entry name" value="Thioredoxin_CS"/>
</dbReference>
<dbReference type="PROSITE" id="PS51352">
    <property type="entry name" value="THIOREDOXIN_2"/>
    <property type="match status" value="1"/>
</dbReference>
<evidence type="ECO:0000256" key="7">
    <source>
        <dbReference type="SAM" id="MobiDB-lite"/>
    </source>
</evidence>
<dbReference type="Gene3D" id="3.40.30.10">
    <property type="entry name" value="Glutaredoxin"/>
    <property type="match status" value="2"/>
</dbReference>
<dbReference type="OrthoDB" id="10264505at2759"/>
<accession>N1PLF2</accession>
<evidence type="ECO:0000256" key="2">
    <source>
        <dbReference type="ARBA" id="ARBA00004319"/>
    </source>
</evidence>
<dbReference type="EMBL" id="KB446539">
    <property type="protein sequence ID" value="EME44332.1"/>
    <property type="molecule type" value="Genomic_DNA"/>
</dbReference>
<comment type="catalytic activity">
    <reaction evidence="1">
        <text>Catalyzes the rearrangement of -S-S- bonds in proteins.</text>
        <dbReference type="EC" id="5.3.4.1"/>
    </reaction>
</comment>
<name>N1PLF2_DOTSN</name>
<dbReference type="InterPro" id="IPR057305">
    <property type="entry name" value="Thioredox_PDIA6_C"/>
</dbReference>
<proteinExistence type="predicted"/>
<feature type="region of interest" description="Disordered" evidence="7">
    <location>
        <begin position="240"/>
        <end position="310"/>
    </location>
</feature>
<dbReference type="STRING" id="675120.N1PLF2"/>
<keyword evidence="4" id="KW-1015">Disulfide bond</keyword>
<dbReference type="AlphaFoldDB" id="N1PLF2"/>
<dbReference type="CDD" id="cd03002">
    <property type="entry name" value="PDI_a_MPD1_like"/>
    <property type="match status" value="1"/>
</dbReference>
<protein>
    <recommendedName>
        <fullName evidence="3">protein disulfide-isomerase</fullName>
        <ecNumber evidence="3">5.3.4.1</ecNumber>
    </recommendedName>
</protein>
<keyword evidence="6" id="KW-0676">Redox-active center</keyword>
<feature type="compositionally biased region" description="Low complexity" evidence="7">
    <location>
        <begin position="265"/>
        <end position="276"/>
    </location>
</feature>
<dbReference type="GO" id="GO:0034976">
    <property type="term" value="P:response to endoplasmic reticulum stress"/>
    <property type="evidence" value="ECO:0007669"/>
    <property type="project" value="TreeGrafter"/>
</dbReference>
<evidence type="ECO:0000256" key="5">
    <source>
        <dbReference type="ARBA" id="ARBA00023235"/>
    </source>
</evidence>
<dbReference type="PROSITE" id="PS00194">
    <property type="entry name" value="THIOREDOXIN_1"/>
    <property type="match status" value="1"/>
</dbReference>
<dbReference type="OMA" id="NHVKRAT"/>
<dbReference type="Pfam" id="PF24541">
    <property type="entry name" value="Thioredox_PDIA6_C"/>
    <property type="match status" value="1"/>
</dbReference>
<dbReference type="InterPro" id="IPR013766">
    <property type="entry name" value="Thioredoxin_domain"/>
</dbReference>
<dbReference type="PRINTS" id="PR00421">
    <property type="entry name" value="THIOREDOXIN"/>
</dbReference>
<reference evidence="11" key="1">
    <citation type="journal article" date="2012" name="PLoS Genet.">
        <title>The genomes of the fungal plant pathogens Cladosporium fulvum and Dothistroma septosporum reveal adaptation to different hosts and lifestyles but also signatures of common ancestry.</title>
        <authorList>
            <person name="de Wit P.J.G.M."/>
            <person name="van der Burgt A."/>
            <person name="Oekmen B."/>
            <person name="Stergiopoulos I."/>
            <person name="Abd-Elsalam K.A."/>
            <person name="Aerts A.L."/>
            <person name="Bahkali A.H."/>
            <person name="Beenen H.G."/>
            <person name="Chettri P."/>
            <person name="Cox M.P."/>
            <person name="Datema E."/>
            <person name="de Vries R.P."/>
            <person name="Dhillon B."/>
            <person name="Ganley A.R."/>
            <person name="Griffiths S.A."/>
            <person name="Guo Y."/>
            <person name="Hamelin R.C."/>
            <person name="Henrissat B."/>
            <person name="Kabir M.S."/>
            <person name="Jashni M.K."/>
            <person name="Kema G."/>
            <person name="Klaubauf S."/>
            <person name="Lapidus A."/>
            <person name="Levasseur A."/>
            <person name="Lindquist E."/>
            <person name="Mehrabi R."/>
            <person name="Ohm R.A."/>
            <person name="Owen T.J."/>
            <person name="Salamov A."/>
            <person name="Schwelm A."/>
            <person name="Schijlen E."/>
            <person name="Sun H."/>
            <person name="van den Burg H.A."/>
            <person name="van Ham R.C.H.J."/>
            <person name="Zhang S."/>
            <person name="Goodwin S.B."/>
            <person name="Grigoriev I.V."/>
            <person name="Collemare J."/>
            <person name="Bradshaw R.E."/>
        </authorList>
    </citation>
    <scope>NUCLEOTIDE SEQUENCE [LARGE SCALE GENOMIC DNA]</scope>
    <source>
        <strain evidence="11">NZE10 / CBS 128990</strain>
    </source>
</reference>
<dbReference type="eggNOG" id="KOG0191">
    <property type="taxonomic scope" value="Eukaryota"/>
</dbReference>
<sequence length="534" mass="57211">MVKSQFAAAAASLLLFPAANASLYSKSSPVLQVDGRSYDSLIAKSNHTAIVEFYAPWCGHCKNLQPAYEKAAKSLAGLARVAAVNCDEETNKPLCGSMGVQGFPTLKIVKPGKKPGKPIVEDYNGPRAAKGIVDAVIDKIPNHVKKLKDADYATWVAEAGPKAILFTEKGSVSALLKATAIDFLGVLGVAQIRDKETEAVEAFGVEKFPTLVLLPGHGKDPITYDGDLKKDAIVKFLLQAATPNPDPAPKKEKVKSTDTSKASKDSSSFAKSSASHASEEAKTKAATQTDETIVDDPTDSPKPAVTAHKPIALEPAKPITSLQDGLSLQQKCLNEKAGTCVLAILPEDEIPSEKTIQAIASLSELHHKHEQAKRNLFPFYQVASVNSLGAALRSKLGLSTSDVEVIATNGKRGWWRHHTGGELSLTKLEDWVDAIRMGDSPKKSIPDGLVVDASSLPVDEVKVDPEAVKSAASEAAAAVETPDLQSMKEALKGKLPEGMEMVLEEIDDDEYERLMRQDKGKAEEAVKKDEHDEL</sequence>
<evidence type="ECO:0000313" key="11">
    <source>
        <dbReference type="Proteomes" id="UP000016933"/>
    </source>
</evidence>
<dbReference type="GO" id="GO:0003756">
    <property type="term" value="F:protein disulfide isomerase activity"/>
    <property type="evidence" value="ECO:0007669"/>
    <property type="project" value="UniProtKB-EC"/>
</dbReference>
<dbReference type="GO" id="GO:0005788">
    <property type="term" value="C:endoplasmic reticulum lumen"/>
    <property type="evidence" value="ECO:0007669"/>
    <property type="project" value="UniProtKB-SubCell"/>
</dbReference>
<evidence type="ECO:0000259" key="9">
    <source>
        <dbReference type="PROSITE" id="PS51352"/>
    </source>
</evidence>
<comment type="subcellular location">
    <subcellularLocation>
        <location evidence="2">Endoplasmic reticulum lumen</location>
    </subcellularLocation>
</comment>
<evidence type="ECO:0000256" key="8">
    <source>
        <dbReference type="SAM" id="SignalP"/>
    </source>
</evidence>
<feature type="signal peptide" evidence="8">
    <location>
        <begin position="1"/>
        <end position="21"/>
    </location>
</feature>
<evidence type="ECO:0000313" key="10">
    <source>
        <dbReference type="EMBL" id="EME44332.1"/>
    </source>
</evidence>
<gene>
    <name evidence="10" type="ORF">DOTSEDRAFT_71986</name>
</gene>
<dbReference type="GO" id="GO:0015035">
    <property type="term" value="F:protein-disulfide reductase activity"/>
    <property type="evidence" value="ECO:0007669"/>
    <property type="project" value="TreeGrafter"/>
</dbReference>
<feature type="domain" description="Thioredoxin" evidence="9">
    <location>
        <begin position="4"/>
        <end position="142"/>
    </location>
</feature>
<dbReference type="PANTHER" id="PTHR45815">
    <property type="entry name" value="PROTEIN DISULFIDE-ISOMERASE A6"/>
    <property type="match status" value="1"/>
</dbReference>